<reference evidence="1 2" key="1">
    <citation type="journal article" date="2023" name="Plants (Basel)">
        <title>Bridging the Gap: Combining Genomics and Transcriptomics Approaches to Understand Stylosanthes scabra, an Orphan Legume from the Brazilian Caatinga.</title>
        <authorList>
            <person name="Ferreira-Neto J.R.C."/>
            <person name="da Silva M.D."/>
            <person name="Binneck E."/>
            <person name="de Melo N.F."/>
            <person name="da Silva R.H."/>
            <person name="de Melo A.L.T.M."/>
            <person name="Pandolfi V."/>
            <person name="Bustamante F.O."/>
            <person name="Brasileiro-Vidal A.C."/>
            <person name="Benko-Iseppon A.M."/>
        </authorList>
    </citation>
    <scope>NUCLEOTIDE SEQUENCE [LARGE SCALE GENOMIC DNA]</scope>
    <source>
        <tissue evidence="1">Leaves</tissue>
    </source>
</reference>
<sequence length="86" mass="9332">MIVEGSSSTEVQNILFVNPTPAEEDCADPTWNKFKSLQHLPAVPTVIIDGFMDTGPTDGSAVDNNTRTVGKMIQIIHVYDARITDG</sequence>
<comment type="caution">
    <text evidence="1">The sequence shown here is derived from an EMBL/GenBank/DDBJ whole genome shotgun (WGS) entry which is preliminary data.</text>
</comment>
<gene>
    <name evidence="1" type="ORF">PIB30_056499</name>
</gene>
<name>A0ABU6VKG2_9FABA</name>
<keyword evidence="2" id="KW-1185">Reference proteome</keyword>
<organism evidence="1 2">
    <name type="scientific">Stylosanthes scabra</name>
    <dbReference type="NCBI Taxonomy" id="79078"/>
    <lineage>
        <taxon>Eukaryota</taxon>
        <taxon>Viridiplantae</taxon>
        <taxon>Streptophyta</taxon>
        <taxon>Embryophyta</taxon>
        <taxon>Tracheophyta</taxon>
        <taxon>Spermatophyta</taxon>
        <taxon>Magnoliopsida</taxon>
        <taxon>eudicotyledons</taxon>
        <taxon>Gunneridae</taxon>
        <taxon>Pentapetalae</taxon>
        <taxon>rosids</taxon>
        <taxon>fabids</taxon>
        <taxon>Fabales</taxon>
        <taxon>Fabaceae</taxon>
        <taxon>Papilionoideae</taxon>
        <taxon>50 kb inversion clade</taxon>
        <taxon>dalbergioids sensu lato</taxon>
        <taxon>Dalbergieae</taxon>
        <taxon>Pterocarpus clade</taxon>
        <taxon>Stylosanthes</taxon>
    </lineage>
</organism>
<evidence type="ECO:0000313" key="2">
    <source>
        <dbReference type="Proteomes" id="UP001341840"/>
    </source>
</evidence>
<evidence type="ECO:0000313" key="1">
    <source>
        <dbReference type="EMBL" id="MED6173143.1"/>
    </source>
</evidence>
<proteinExistence type="predicted"/>
<protein>
    <submittedName>
        <fullName evidence="1">Uncharacterized protein</fullName>
    </submittedName>
</protein>
<accession>A0ABU6VKG2</accession>
<dbReference type="EMBL" id="JASCZI010151487">
    <property type="protein sequence ID" value="MED6173143.1"/>
    <property type="molecule type" value="Genomic_DNA"/>
</dbReference>
<dbReference type="Proteomes" id="UP001341840">
    <property type="component" value="Unassembled WGS sequence"/>
</dbReference>